<dbReference type="GO" id="GO:0005737">
    <property type="term" value="C:cytoplasm"/>
    <property type="evidence" value="ECO:0007669"/>
    <property type="project" value="TreeGrafter"/>
</dbReference>
<feature type="region of interest" description="Disordered" evidence="4">
    <location>
        <begin position="419"/>
        <end position="526"/>
    </location>
</feature>
<feature type="compositionally biased region" description="Polar residues" evidence="4">
    <location>
        <begin position="508"/>
        <end position="521"/>
    </location>
</feature>
<dbReference type="Pfam" id="PF00698">
    <property type="entry name" value="Acyl_transf_1"/>
    <property type="match status" value="1"/>
</dbReference>
<accession>A0A5C4WT40</accession>
<sequence>MYKEETPAGAERPAAVLLPLSGADHRSVAGQAERYDRALADGARLADLAYTAGALGRHGATRVAGVLSTAGEARQWLADIGSLPPQEPLPGDAAGRLVFVFSGQGNQWLGMGRGLAAEPAAREVLDESDDVLTRLAGWSVTGELAATAETSRLPDPAVLQPVLVALQIAVVRLLESWGVIADACVGHSLGEIPAAVACGALTLEDALGLAAVRGEVTREVGGGGRTALLGVGADEAADRIARHGGDAEIAAWNSPRSTLIAGSPETVEGVVAELAAAEVFARLLPGSVAFHSRYVAPAHDKLAELIGGLVPGDAHTTLVSAVTGAPVTGRELGPAYWRANLREPVRFLHALRHLAGQGHRAFVEIGAHPTLSPSIAESLTGSGALVVPTLRRDVPAREALLTAAGRLYEAGAALDFSALSPPDRRPIRLPLTTPLFDPGPPSTSAAAPNLASAPAAPAHGQSPAQSGSEPVRHDQVPVRGGSEPFPGDRAPFPGGFERPQLDPAPSAASETHGSARLSSGSGEPGVSAREAFGDLPPELGLWRAHVRRAPASGRFRLYGGAPLASFALMAGTALAACPDEPYELDLHLAVDALAPDEPYAAVSPGQGLIEVHAPTGQGLGLRAMGTIRPRPARDTGPSGAVDVEALTAGVMTRTPGQDAYAALAAAGLTADLPMVEGVWRAPEETLFRLNGDRPPVDALLHCAALLSCAVPPAPEERVPAGSSESGAGAAVWLPVAFDGLSVYRSGSAGWVLFRGTPEAPGAGHSAWSVRALDGAGAVLAAVERLTLERFPQDALAGRAAALKGKGDERQALDLDALAAADPDERAARISGFLRAELGRVLRLPAARVDTDRPLNALGLDSVMGLELQGRLEAALGVEVKVVKLLRGDTVTEVAAELAARIGPDAEAASAPAAGLDDPREIERLLANLDTLPAEEVDALLQRLATGTARTL</sequence>
<name>A0A5C4WT40_9ACTN</name>
<gene>
    <name evidence="5" type="ORF">FH608_011500</name>
</gene>
<protein>
    <submittedName>
        <fullName evidence="5">Acyltransferase domain-containing protein</fullName>
    </submittedName>
</protein>
<dbReference type="GO" id="GO:0031177">
    <property type="term" value="F:phosphopantetheine binding"/>
    <property type="evidence" value="ECO:0007669"/>
    <property type="project" value="InterPro"/>
</dbReference>
<dbReference type="InterPro" id="IPR036736">
    <property type="entry name" value="ACP-like_sf"/>
</dbReference>
<dbReference type="InterPro" id="IPR014043">
    <property type="entry name" value="Acyl_transferase_dom"/>
</dbReference>
<dbReference type="InterPro" id="IPR001227">
    <property type="entry name" value="Ac_transferase_dom_sf"/>
</dbReference>
<keyword evidence="6" id="KW-1185">Reference proteome</keyword>
<keyword evidence="1" id="KW-0596">Phosphopantetheine</keyword>
<dbReference type="Gene3D" id="3.40.366.10">
    <property type="entry name" value="Malonyl-Coenzyme A Acyl Carrier Protein, domain 2"/>
    <property type="match status" value="1"/>
</dbReference>
<dbReference type="SUPFAM" id="SSF55048">
    <property type="entry name" value="Probable ACP-binding domain of malonyl-CoA ACP transacylase"/>
    <property type="match status" value="1"/>
</dbReference>
<organism evidence="5 6">
    <name type="scientific">Nonomuraea phyllanthi</name>
    <dbReference type="NCBI Taxonomy" id="2219224"/>
    <lineage>
        <taxon>Bacteria</taxon>
        <taxon>Bacillati</taxon>
        <taxon>Actinomycetota</taxon>
        <taxon>Actinomycetes</taxon>
        <taxon>Streptosporangiales</taxon>
        <taxon>Streptosporangiaceae</taxon>
        <taxon>Nonomuraea</taxon>
    </lineage>
</organism>
<dbReference type="InterPro" id="IPR020806">
    <property type="entry name" value="PKS_PP-bd"/>
</dbReference>
<dbReference type="Gene3D" id="3.10.129.120">
    <property type="match status" value="1"/>
</dbReference>
<keyword evidence="3 5" id="KW-0808">Transferase</keyword>
<keyword evidence="2" id="KW-0597">Phosphoprotein</keyword>
<dbReference type="GO" id="GO:0004312">
    <property type="term" value="F:fatty acid synthase activity"/>
    <property type="evidence" value="ECO:0007669"/>
    <property type="project" value="TreeGrafter"/>
</dbReference>
<dbReference type="InterPro" id="IPR050091">
    <property type="entry name" value="PKS_NRPS_Biosynth_Enz"/>
</dbReference>
<dbReference type="Proteomes" id="UP000312512">
    <property type="component" value="Unassembled WGS sequence"/>
</dbReference>
<comment type="caution">
    <text evidence="5">The sequence shown here is derived from an EMBL/GenBank/DDBJ whole genome shotgun (WGS) entry which is preliminary data.</text>
</comment>
<dbReference type="PANTHER" id="PTHR43775:SF37">
    <property type="entry name" value="SI:DKEY-61P9.11"/>
    <property type="match status" value="1"/>
</dbReference>
<evidence type="ECO:0000256" key="1">
    <source>
        <dbReference type="ARBA" id="ARBA00022450"/>
    </source>
</evidence>
<feature type="compositionally biased region" description="Low complexity" evidence="4">
    <location>
        <begin position="442"/>
        <end position="464"/>
    </location>
</feature>
<evidence type="ECO:0000313" key="6">
    <source>
        <dbReference type="Proteomes" id="UP000312512"/>
    </source>
</evidence>
<dbReference type="SMART" id="SM01294">
    <property type="entry name" value="PKS_PP_betabranch"/>
    <property type="match status" value="1"/>
</dbReference>
<dbReference type="SUPFAM" id="SSF52151">
    <property type="entry name" value="FabD/lysophospholipase-like"/>
    <property type="match status" value="1"/>
</dbReference>
<dbReference type="InterPro" id="IPR009081">
    <property type="entry name" value="PP-bd_ACP"/>
</dbReference>
<evidence type="ECO:0000256" key="3">
    <source>
        <dbReference type="ARBA" id="ARBA00022679"/>
    </source>
</evidence>
<dbReference type="SMART" id="SM00827">
    <property type="entry name" value="PKS_AT"/>
    <property type="match status" value="1"/>
</dbReference>
<dbReference type="Gene3D" id="3.30.70.3290">
    <property type="match status" value="1"/>
</dbReference>
<dbReference type="GO" id="GO:0071770">
    <property type="term" value="P:DIM/DIP cell wall layer assembly"/>
    <property type="evidence" value="ECO:0007669"/>
    <property type="project" value="TreeGrafter"/>
</dbReference>
<dbReference type="OrthoDB" id="4537517at2"/>
<dbReference type="PANTHER" id="PTHR43775">
    <property type="entry name" value="FATTY ACID SYNTHASE"/>
    <property type="match status" value="1"/>
</dbReference>
<evidence type="ECO:0000313" key="5">
    <source>
        <dbReference type="EMBL" id="KAB8196071.1"/>
    </source>
</evidence>
<dbReference type="RefSeq" id="WP_139630388.1">
    <property type="nucleotide sequence ID" value="NZ_VDLX02000003.1"/>
</dbReference>
<proteinExistence type="predicted"/>
<dbReference type="Gene3D" id="1.10.1200.10">
    <property type="entry name" value="ACP-like"/>
    <property type="match status" value="1"/>
</dbReference>
<dbReference type="PROSITE" id="PS50075">
    <property type="entry name" value="CARRIER"/>
    <property type="match status" value="1"/>
</dbReference>
<dbReference type="SMART" id="SM00823">
    <property type="entry name" value="PKS_PP"/>
    <property type="match status" value="1"/>
</dbReference>
<dbReference type="AlphaFoldDB" id="A0A5C4WT40"/>
<dbReference type="Pfam" id="PF00550">
    <property type="entry name" value="PP-binding"/>
    <property type="match status" value="1"/>
</dbReference>
<evidence type="ECO:0000256" key="2">
    <source>
        <dbReference type="ARBA" id="ARBA00022553"/>
    </source>
</evidence>
<keyword evidence="5" id="KW-0012">Acyltransferase</keyword>
<dbReference type="GO" id="GO:0006633">
    <property type="term" value="P:fatty acid biosynthetic process"/>
    <property type="evidence" value="ECO:0007669"/>
    <property type="project" value="TreeGrafter"/>
</dbReference>
<dbReference type="EMBL" id="VDLX02000003">
    <property type="protein sequence ID" value="KAB8196071.1"/>
    <property type="molecule type" value="Genomic_DNA"/>
</dbReference>
<dbReference type="InterPro" id="IPR016036">
    <property type="entry name" value="Malonyl_transacylase_ACP-bd"/>
</dbReference>
<dbReference type="InterPro" id="IPR016035">
    <property type="entry name" value="Acyl_Trfase/lysoPLipase"/>
</dbReference>
<reference evidence="5 6" key="1">
    <citation type="submission" date="2019-10" db="EMBL/GenBank/DDBJ databases">
        <title>Nonomuraea sp. nov., isolated from Phyllanthus amarus.</title>
        <authorList>
            <person name="Klykleung N."/>
            <person name="Tanasupawat S."/>
        </authorList>
    </citation>
    <scope>NUCLEOTIDE SEQUENCE [LARGE SCALE GENOMIC DNA]</scope>
    <source>
        <strain evidence="5 6">PA1-10</strain>
    </source>
</reference>
<evidence type="ECO:0000256" key="4">
    <source>
        <dbReference type="SAM" id="MobiDB-lite"/>
    </source>
</evidence>
<dbReference type="GO" id="GO:0005886">
    <property type="term" value="C:plasma membrane"/>
    <property type="evidence" value="ECO:0007669"/>
    <property type="project" value="TreeGrafter"/>
</dbReference>
<dbReference type="SUPFAM" id="SSF47336">
    <property type="entry name" value="ACP-like"/>
    <property type="match status" value="1"/>
</dbReference>